<dbReference type="KEGG" id="xak:KIMC2_07850"/>
<organism evidence="1 2">
    <name type="scientific">Xylocopilactobacillus apis</name>
    <dbReference type="NCBI Taxonomy" id="2932183"/>
    <lineage>
        <taxon>Bacteria</taxon>
        <taxon>Bacillati</taxon>
        <taxon>Bacillota</taxon>
        <taxon>Bacilli</taxon>
        <taxon>Lactobacillales</taxon>
        <taxon>Lactobacillaceae</taxon>
        <taxon>Xylocopilactobacillus</taxon>
    </lineage>
</organism>
<dbReference type="AlphaFoldDB" id="A0AAU9DRE3"/>
<name>A0AAU9DRE3_9LACO</name>
<dbReference type="Proteomes" id="UP001321804">
    <property type="component" value="Chromosome"/>
</dbReference>
<sequence length="119" mass="13871">MQLGTGFSFHQIKPFIQDVIFFIDNSIRKDNLVNSSSNLVSDLEREINYLLEKHLYKKAVKKLFYFRYDKKEDGFTQIGFKLFDHLKSKDPIDLENGGLSLDDLDRGLNRLKLIAEGKI</sequence>
<dbReference type="Pfam" id="PF20092">
    <property type="entry name" value="DUF6483"/>
    <property type="match status" value="1"/>
</dbReference>
<dbReference type="InterPro" id="IPR045507">
    <property type="entry name" value="DUF6483"/>
</dbReference>
<evidence type="ECO:0000313" key="2">
    <source>
        <dbReference type="Proteomes" id="UP001321804"/>
    </source>
</evidence>
<accession>A0AAU9DRE3</accession>
<gene>
    <name evidence="1" type="ORF">KIMC2_07850</name>
</gene>
<proteinExistence type="predicted"/>
<keyword evidence="2" id="KW-1185">Reference proteome</keyword>
<evidence type="ECO:0000313" key="1">
    <source>
        <dbReference type="EMBL" id="BDR56223.1"/>
    </source>
</evidence>
<dbReference type="RefSeq" id="WP_317698109.1">
    <property type="nucleotide sequence ID" value="NZ_AP026801.1"/>
</dbReference>
<protein>
    <submittedName>
        <fullName evidence="1">Uncharacterized protein</fullName>
    </submittedName>
</protein>
<reference evidence="1 2" key="1">
    <citation type="journal article" date="2023" name="Microbiol. Spectr.">
        <title>Symbiosis of Carpenter Bees with Uncharacterized Lactic Acid Bacteria Showing NAD Auxotrophy.</title>
        <authorList>
            <person name="Kawasaki S."/>
            <person name="Ozawa K."/>
            <person name="Mori T."/>
            <person name="Yamamoto A."/>
            <person name="Ito M."/>
            <person name="Ohkuma M."/>
            <person name="Sakamoto M."/>
            <person name="Matsutani M."/>
        </authorList>
    </citation>
    <scope>NUCLEOTIDE SEQUENCE [LARGE SCALE GENOMIC DNA]</scope>
    <source>
        <strain evidence="1 2">KimC2</strain>
    </source>
</reference>
<dbReference type="EMBL" id="AP026801">
    <property type="protein sequence ID" value="BDR56223.1"/>
    <property type="molecule type" value="Genomic_DNA"/>
</dbReference>